<dbReference type="InterPro" id="IPR004638">
    <property type="entry name" value="EmrB-like"/>
</dbReference>
<feature type="transmembrane region" description="Helical" evidence="7">
    <location>
        <begin position="219"/>
        <end position="242"/>
    </location>
</feature>
<feature type="transmembrane region" description="Helical" evidence="7">
    <location>
        <begin position="194"/>
        <end position="213"/>
    </location>
</feature>
<evidence type="ECO:0000256" key="5">
    <source>
        <dbReference type="ARBA" id="ARBA00022989"/>
    </source>
</evidence>
<dbReference type="NCBIfam" id="TIGR00711">
    <property type="entry name" value="efflux_EmrB"/>
    <property type="match status" value="1"/>
</dbReference>
<evidence type="ECO:0000259" key="8">
    <source>
        <dbReference type="PROSITE" id="PS50850"/>
    </source>
</evidence>
<feature type="transmembrane region" description="Helical" evidence="7">
    <location>
        <begin position="399"/>
        <end position="417"/>
    </location>
</feature>
<dbReference type="InterPro" id="IPR020846">
    <property type="entry name" value="MFS_dom"/>
</dbReference>
<feature type="transmembrane region" description="Helical" evidence="7">
    <location>
        <begin position="429"/>
        <end position="451"/>
    </location>
</feature>
<dbReference type="InterPro" id="IPR011701">
    <property type="entry name" value="MFS"/>
</dbReference>
<reference evidence="9 10" key="1">
    <citation type="submission" date="2018-09" db="EMBL/GenBank/DDBJ databases">
        <title>Genome sequencing of Nocardioides immobilis CCTCC AB 2017083 for comparison to Nocardioides silvaticus.</title>
        <authorList>
            <person name="Li C."/>
            <person name="Wang G."/>
        </authorList>
    </citation>
    <scope>NUCLEOTIDE SEQUENCE [LARGE SCALE GENOMIC DNA]</scope>
    <source>
        <strain evidence="9 10">CCTCC AB 2017083</strain>
    </source>
</reference>
<keyword evidence="2" id="KW-0813">Transport</keyword>
<dbReference type="Proteomes" id="UP000283644">
    <property type="component" value="Unassembled WGS sequence"/>
</dbReference>
<evidence type="ECO:0000256" key="3">
    <source>
        <dbReference type="ARBA" id="ARBA00022475"/>
    </source>
</evidence>
<dbReference type="Gene3D" id="1.20.1720.10">
    <property type="entry name" value="Multidrug resistance protein D"/>
    <property type="match status" value="1"/>
</dbReference>
<comment type="caution">
    <text evidence="9">The sequence shown here is derived from an EMBL/GenBank/DDBJ whole genome shotgun (WGS) entry which is preliminary data.</text>
</comment>
<feature type="transmembrane region" description="Helical" evidence="7">
    <location>
        <begin position="292"/>
        <end position="312"/>
    </location>
</feature>
<dbReference type="GO" id="GO:0022857">
    <property type="term" value="F:transmembrane transporter activity"/>
    <property type="evidence" value="ECO:0007669"/>
    <property type="project" value="InterPro"/>
</dbReference>
<dbReference type="PRINTS" id="PR01036">
    <property type="entry name" value="TCRTETB"/>
</dbReference>
<evidence type="ECO:0000256" key="2">
    <source>
        <dbReference type="ARBA" id="ARBA00022448"/>
    </source>
</evidence>
<evidence type="ECO:0000256" key="6">
    <source>
        <dbReference type="ARBA" id="ARBA00023136"/>
    </source>
</evidence>
<evidence type="ECO:0000256" key="4">
    <source>
        <dbReference type="ARBA" id="ARBA00022692"/>
    </source>
</evidence>
<feature type="domain" description="Major facilitator superfamily (MFS) profile" evidence="8">
    <location>
        <begin position="9"/>
        <end position="455"/>
    </location>
</feature>
<dbReference type="CDD" id="cd17321">
    <property type="entry name" value="MFS_MMR_MDR_like"/>
    <property type="match status" value="1"/>
</dbReference>
<proteinExistence type="predicted"/>
<evidence type="ECO:0000313" key="9">
    <source>
        <dbReference type="EMBL" id="RHW29006.1"/>
    </source>
</evidence>
<keyword evidence="5 7" id="KW-1133">Transmembrane helix</keyword>
<dbReference type="PANTHER" id="PTHR42718">
    <property type="entry name" value="MAJOR FACILITATOR SUPERFAMILY MULTIDRUG TRANSPORTER MFSC"/>
    <property type="match status" value="1"/>
</dbReference>
<feature type="transmembrane region" description="Helical" evidence="7">
    <location>
        <begin position="134"/>
        <end position="156"/>
    </location>
</feature>
<organism evidence="9 10">
    <name type="scientific">Nocardioides immobilis</name>
    <dbReference type="NCBI Taxonomy" id="2049295"/>
    <lineage>
        <taxon>Bacteria</taxon>
        <taxon>Bacillati</taxon>
        <taxon>Actinomycetota</taxon>
        <taxon>Actinomycetes</taxon>
        <taxon>Propionibacteriales</taxon>
        <taxon>Nocardioidaceae</taxon>
        <taxon>Nocardioides</taxon>
    </lineage>
</organism>
<dbReference type="OrthoDB" id="7375466at2"/>
<feature type="transmembrane region" description="Helical" evidence="7">
    <location>
        <begin position="75"/>
        <end position="94"/>
    </location>
</feature>
<name>A0A417Y958_9ACTN</name>
<dbReference type="InterPro" id="IPR036259">
    <property type="entry name" value="MFS_trans_sf"/>
</dbReference>
<dbReference type="EMBL" id="QXGH01000009">
    <property type="protein sequence ID" value="RHW29006.1"/>
    <property type="molecule type" value="Genomic_DNA"/>
</dbReference>
<feature type="transmembrane region" description="Helical" evidence="7">
    <location>
        <begin position="40"/>
        <end position="63"/>
    </location>
</feature>
<evidence type="ECO:0000256" key="7">
    <source>
        <dbReference type="SAM" id="Phobius"/>
    </source>
</evidence>
<evidence type="ECO:0000313" key="10">
    <source>
        <dbReference type="Proteomes" id="UP000283644"/>
    </source>
</evidence>
<gene>
    <name evidence="9" type="ORF">D0Z08_03480</name>
</gene>
<keyword evidence="6 7" id="KW-0472">Membrane</keyword>
<dbReference type="AlphaFoldDB" id="A0A417Y958"/>
<feature type="transmembrane region" description="Helical" evidence="7">
    <location>
        <begin position="162"/>
        <end position="182"/>
    </location>
</feature>
<feature type="transmembrane region" description="Helical" evidence="7">
    <location>
        <begin position="263"/>
        <end position="286"/>
    </location>
</feature>
<comment type="subcellular location">
    <subcellularLocation>
        <location evidence="1">Cell membrane</location>
        <topology evidence="1">Multi-pass membrane protein</topology>
    </subcellularLocation>
</comment>
<evidence type="ECO:0000256" key="1">
    <source>
        <dbReference type="ARBA" id="ARBA00004651"/>
    </source>
</evidence>
<keyword evidence="3" id="KW-1003">Cell membrane</keyword>
<dbReference type="Gene3D" id="1.20.1250.20">
    <property type="entry name" value="MFS general substrate transporter like domains"/>
    <property type="match status" value="1"/>
</dbReference>
<sequence length="491" mass="49541">MGSARGRWVLLTTVLGSGLTMLDATVVNVALGRIGEDLDAGFAGLQWTVNAYTLTLAALILLGGSLGDRIGRRRIFLVGVVWFALASLLCGLAPDVNTLIAARGLQGVGGALLMPGSLAIIAASFHPDDRSAAVGAWSGLGGIAAAIGPLVGGWLVELDWRLVFLVNVPVAVLIIVVAVRHVPESRDPDADGRLDVTGTCLAAVGLGALTFGLTRAGDAGFSGSVVTTACAGLALLVAFVVVEARSSSPLVPLELFRNAQFSAANVVTFLVYAALGVIFLLLVLQLQVVAGWSPVLAGSAMLPVTMIMLAFSSRAGALAQRIGPRLPMTLGPLLSAGGVLWLSGVGADASYLADVLTPVLLFGAGLALMVAPLTATVLDSADDRHAGIASGVNNAVARTAGLLAVAVIPVAAGIGGADYTDATAFDAGYGRAMVISAGLLLAGAALAAAFVRRPLAAAPEGPGDGHRIHVEECVHCGVAGPPLHPADRAHD</sequence>
<feature type="transmembrane region" description="Helical" evidence="7">
    <location>
        <begin position="359"/>
        <end position="378"/>
    </location>
</feature>
<dbReference type="PANTHER" id="PTHR42718:SF42">
    <property type="entry name" value="EXPORT PROTEIN"/>
    <property type="match status" value="1"/>
</dbReference>
<dbReference type="SUPFAM" id="SSF103473">
    <property type="entry name" value="MFS general substrate transporter"/>
    <property type="match status" value="1"/>
</dbReference>
<dbReference type="Pfam" id="PF07690">
    <property type="entry name" value="MFS_1"/>
    <property type="match status" value="1"/>
</dbReference>
<protein>
    <submittedName>
        <fullName evidence="9">DHA2 family efflux MFS transporter permease subunit</fullName>
    </submittedName>
</protein>
<accession>A0A417Y958</accession>
<feature type="transmembrane region" description="Helical" evidence="7">
    <location>
        <begin position="333"/>
        <end position="353"/>
    </location>
</feature>
<keyword evidence="4 7" id="KW-0812">Transmembrane</keyword>
<dbReference type="PROSITE" id="PS50850">
    <property type="entry name" value="MFS"/>
    <property type="match status" value="1"/>
</dbReference>
<keyword evidence="10" id="KW-1185">Reference proteome</keyword>
<dbReference type="GO" id="GO:0005886">
    <property type="term" value="C:plasma membrane"/>
    <property type="evidence" value="ECO:0007669"/>
    <property type="project" value="UniProtKB-SubCell"/>
</dbReference>